<dbReference type="KEGG" id="pnd:Pla175_10490"/>
<reference evidence="3 4" key="1">
    <citation type="submission" date="2019-02" db="EMBL/GenBank/DDBJ databases">
        <title>Deep-cultivation of Planctomycetes and their phenomic and genomic characterization uncovers novel biology.</title>
        <authorList>
            <person name="Wiegand S."/>
            <person name="Jogler M."/>
            <person name="Boedeker C."/>
            <person name="Pinto D."/>
            <person name="Vollmers J."/>
            <person name="Rivas-Marin E."/>
            <person name="Kohn T."/>
            <person name="Peeters S.H."/>
            <person name="Heuer A."/>
            <person name="Rast P."/>
            <person name="Oberbeckmann S."/>
            <person name="Bunk B."/>
            <person name="Jeske O."/>
            <person name="Meyerdierks A."/>
            <person name="Storesund J.E."/>
            <person name="Kallscheuer N."/>
            <person name="Luecker S."/>
            <person name="Lage O.M."/>
            <person name="Pohl T."/>
            <person name="Merkel B.J."/>
            <person name="Hornburger P."/>
            <person name="Mueller R.-W."/>
            <person name="Bruemmer F."/>
            <person name="Labrenz M."/>
            <person name="Spormann A.M."/>
            <person name="Op den Camp H."/>
            <person name="Overmann J."/>
            <person name="Amann R."/>
            <person name="Jetten M.S.M."/>
            <person name="Mascher T."/>
            <person name="Medema M.H."/>
            <person name="Devos D.P."/>
            <person name="Kaster A.-K."/>
            <person name="Ovreas L."/>
            <person name="Rohde M."/>
            <person name="Galperin M.Y."/>
            <person name="Jogler C."/>
        </authorList>
    </citation>
    <scope>NUCLEOTIDE SEQUENCE [LARGE SCALE GENOMIC DNA]</scope>
    <source>
        <strain evidence="3 4">Pla175</strain>
    </source>
</reference>
<dbReference type="RefSeq" id="WP_145281796.1">
    <property type="nucleotide sequence ID" value="NZ_CP036291.1"/>
</dbReference>
<evidence type="ECO:0000256" key="1">
    <source>
        <dbReference type="SAM" id="SignalP"/>
    </source>
</evidence>
<sequence precursor="true">MALLRQSRLGRCVVLLAAWGAALGALAAEPAGRWIDQRQVGPFAIAAEFDLSQYEPMLAELPALEREIRRVLATRPCNAPVTVMLAADEDQHRAVLAARFPGLPYRRALYVKQGAAAVVFAYRQPELAVDLRHECTHALLHADLAMLPLWLDEGLAEYFEPQETDRAFGHPHAAAICRELSLGRVHSVAQLEANTKLEEMSAEEYRSAWAWTHFMLHGPPEASEALWGFIASIRRGEPPGRLSARLASRVPDLQGRFARHFRYWPQSQTASERVQLR</sequence>
<keyword evidence="4" id="KW-1185">Reference proteome</keyword>
<dbReference type="Pfam" id="PF07607">
    <property type="entry name" value="DUF1570"/>
    <property type="match status" value="1"/>
</dbReference>
<feature type="signal peptide" evidence="1">
    <location>
        <begin position="1"/>
        <end position="27"/>
    </location>
</feature>
<feature type="chain" id="PRO_5022030837" description="DUF1570 domain-containing protein" evidence="1">
    <location>
        <begin position="28"/>
        <end position="277"/>
    </location>
</feature>
<protein>
    <recommendedName>
        <fullName evidence="2">DUF1570 domain-containing protein</fullName>
    </recommendedName>
</protein>
<evidence type="ECO:0000313" key="4">
    <source>
        <dbReference type="Proteomes" id="UP000317429"/>
    </source>
</evidence>
<feature type="domain" description="DUF1570" evidence="2">
    <location>
        <begin position="132"/>
        <end position="218"/>
    </location>
</feature>
<dbReference type="AlphaFoldDB" id="A0A518D8A2"/>
<dbReference type="InterPro" id="IPR011464">
    <property type="entry name" value="DUF1570"/>
</dbReference>
<evidence type="ECO:0000259" key="2">
    <source>
        <dbReference type="Pfam" id="PF07607"/>
    </source>
</evidence>
<organism evidence="3 4">
    <name type="scientific">Pirellulimonas nuda</name>
    <dbReference type="NCBI Taxonomy" id="2528009"/>
    <lineage>
        <taxon>Bacteria</taxon>
        <taxon>Pseudomonadati</taxon>
        <taxon>Planctomycetota</taxon>
        <taxon>Planctomycetia</taxon>
        <taxon>Pirellulales</taxon>
        <taxon>Lacipirellulaceae</taxon>
        <taxon>Pirellulimonas</taxon>
    </lineage>
</organism>
<proteinExistence type="predicted"/>
<dbReference type="EMBL" id="CP036291">
    <property type="protein sequence ID" value="QDU87683.1"/>
    <property type="molecule type" value="Genomic_DNA"/>
</dbReference>
<dbReference type="OrthoDB" id="249876at2"/>
<evidence type="ECO:0000313" key="3">
    <source>
        <dbReference type="EMBL" id="QDU87683.1"/>
    </source>
</evidence>
<name>A0A518D8A2_9BACT</name>
<keyword evidence="1" id="KW-0732">Signal</keyword>
<gene>
    <name evidence="3" type="ORF">Pla175_10490</name>
</gene>
<accession>A0A518D8A2</accession>
<dbReference type="Proteomes" id="UP000317429">
    <property type="component" value="Chromosome"/>
</dbReference>